<dbReference type="PANTHER" id="PTHR34857:SF2">
    <property type="entry name" value="SLL0384 PROTEIN"/>
    <property type="match status" value="1"/>
</dbReference>
<name>A0A0F9SF74_9ZZZZ</name>
<keyword evidence="2" id="KW-1003">Cell membrane</keyword>
<gene>
    <name evidence="7" type="ORF">LCGC14_0526790</name>
</gene>
<feature type="transmembrane region" description="Helical" evidence="6">
    <location>
        <begin position="95"/>
        <end position="116"/>
    </location>
</feature>
<comment type="subcellular location">
    <subcellularLocation>
        <location evidence="1">Membrane</location>
        <topology evidence="1">Multi-pass membrane protein</topology>
    </subcellularLocation>
</comment>
<dbReference type="InterPro" id="IPR051611">
    <property type="entry name" value="ECF_transporter_component"/>
</dbReference>
<organism evidence="7">
    <name type="scientific">marine sediment metagenome</name>
    <dbReference type="NCBI Taxonomy" id="412755"/>
    <lineage>
        <taxon>unclassified sequences</taxon>
        <taxon>metagenomes</taxon>
        <taxon>ecological metagenomes</taxon>
    </lineage>
</organism>
<keyword evidence="5 6" id="KW-0472">Membrane</keyword>
<sequence>MWIALLDHLAYNIDSFWHRANAFSKIIFLALVIISVVISTNIFYVASVFVLVIILMAASRLPVLRLSILLIYPLFFGIVFAISGVGEAAGFPIVTILRAVTTASAVLLVIATTNYVDFFAALQRVFPLTIGDVMFITYRTFFVILDSFANTIKIARLRGAYSFLGLIRNLFYGGRVLGHSFIDAYETNQTTQMAMNVRGYQGRIVGSTKKRGIKINDVLIILLGIALFVAAVVLSV</sequence>
<evidence type="ECO:0000256" key="2">
    <source>
        <dbReference type="ARBA" id="ARBA00022475"/>
    </source>
</evidence>
<keyword evidence="4 6" id="KW-1133">Transmembrane helix</keyword>
<dbReference type="InterPro" id="IPR003339">
    <property type="entry name" value="ABC/ECF_trnsptr_transmembrane"/>
</dbReference>
<dbReference type="Pfam" id="PF02361">
    <property type="entry name" value="CbiQ"/>
    <property type="match status" value="1"/>
</dbReference>
<evidence type="ECO:0000256" key="5">
    <source>
        <dbReference type="ARBA" id="ARBA00023136"/>
    </source>
</evidence>
<dbReference type="EMBL" id="LAZR01000677">
    <property type="protein sequence ID" value="KKN60937.1"/>
    <property type="molecule type" value="Genomic_DNA"/>
</dbReference>
<evidence type="ECO:0000256" key="1">
    <source>
        <dbReference type="ARBA" id="ARBA00004141"/>
    </source>
</evidence>
<evidence type="ECO:0008006" key="8">
    <source>
        <dbReference type="Google" id="ProtNLM"/>
    </source>
</evidence>
<dbReference type="CDD" id="cd16914">
    <property type="entry name" value="EcfT"/>
    <property type="match status" value="1"/>
</dbReference>
<feature type="transmembrane region" description="Helical" evidence="6">
    <location>
        <begin position="26"/>
        <end position="57"/>
    </location>
</feature>
<accession>A0A0F9SF74</accession>
<feature type="transmembrane region" description="Helical" evidence="6">
    <location>
        <begin position="63"/>
        <end position="83"/>
    </location>
</feature>
<dbReference type="GO" id="GO:0005886">
    <property type="term" value="C:plasma membrane"/>
    <property type="evidence" value="ECO:0007669"/>
    <property type="project" value="UniProtKB-ARBA"/>
</dbReference>
<dbReference type="AlphaFoldDB" id="A0A0F9SF74"/>
<evidence type="ECO:0000256" key="4">
    <source>
        <dbReference type="ARBA" id="ARBA00022989"/>
    </source>
</evidence>
<protein>
    <recommendedName>
        <fullName evidence="8">Cobalt ECF transporter T component CbiQ</fullName>
    </recommendedName>
</protein>
<evidence type="ECO:0000256" key="3">
    <source>
        <dbReference type="ARBA" id="ARBA00022692"/>
    </source>
</evidence>
<evidence type="ECO:0000256" key="6">
    <source>
        <dbReference type="SAM" id="Phobius"/>
    </source>
</evidence>
<dbReference type="PANTHER" id="PTHR34857">
    <property type="entry name" value="SLL0384 PROTEIN"/>
    <property type="match status" value="1"/>
</dbReference>
<reference evidence="7" key="1">
    <citation type="journal article" date="2015" name="Nature">
        <title>Complex archaea that bridge the gap between prokaryotes and eukaryotes.</title>
        <authorList>
            <person name="Spang A."/>
            <person name="Saw J.H."/>
            <person name="Jorgensen S.L."/>
            <person name="Zaremba-Niedzwiedzka K."/>
            <person name="Martijn J."/>
            <person name="Lind A.E."/>
            <person name="van Eijk R."/>
            <person name="Schleper C."/>
            <person name="Guy L."/>
            <person name="Ettema T.J."/>
        </authorList>
    </citation>
    <scope>NUCLEOTIDE SEQUENCE</scope>
</reference>
<feature type="transmembrane region" description="Helical" evidence="6">
    <location>
        <begin position="218"/>
        <end position="235"/>
    </location>
</feature>
<proteinExistence type="predicted"/>
<comment type="caution">
    <text evidence="7">The sequence shown here is derived from an EMBL/GenBank/DDBJ whole genome shotgun (WGS) entry which is preliminary data.</text>
</comment>
<evidence type="ECO:0000313" key="7">
    <source>
        <dbReference type="EMBL" id="KKN60937.1"/>
    </source>
</evidence>
<keyword evidence="3 6" id="KW-0812">Transmembrane</keyword>